<comment type="caution">
    <text evidence="1">The sequence shown here is derived from an EMBL/GenBank/DDBJ whole genome shotgun (WGS) entry which is preliminary data.</text>
</comment>
<evidence type="ECO:0000313" key="1">
    <source>
        <dbReference type="EMBL" id="MFB9750991.1"/>
    </source>
</evidence>
<organism evidence="1 2">
    <name type="scientific">Paenibacillus hodogayensis</name>
    <dbReference type="NCBI Taxonomy" id="279208"/>
    <lineage>
        <taxon>Bacteria</taxon>
        <taxon>Bacillati</taxon>
        <taxon>Bacillota</taxon>
        <taxon>Bacilli</taxon>
        <taxon>Bacillales</taxon>
        <taxon>Paenibacillaceae</taxon>
        <taxon>Paenibacillus</taxon>
    </lineage>
</organism>
<accession>A0ABV5VRT8</accession>
<name>A0ABV5VRT8_9BACL</name>
<reference evidence="1 2" key="1">
    <citation type="submission" date="2024-09" db="EMBL/GenBank/DDBJ databases">
        <authorList>
            <person name="Sun Q."/>
            <person name="Mori K."/>
        </authorList>
    </citation>
    <scope>NUCLEOTIDE SEQUENCE [LARGE SCALE GENOMIC DNA]</scope>
    <source>
        <strain evidence="1 2">JCM 12520</strain>
    </source>
</reference>
<dbReference type="EMBL" id="JBHMAG010000004">
    <property type="protein sequence ID" value="MFB9750991.1"/>
    <property type="molecule type" value="Genomic_DNA"/>
</dbReference>
<keyword evidence="2" id="KW-1185">Reference proteome</keyword>
<dbReference type="RefSeq" id="WP_344905586.1">
    <property type="nucleotide sequence ID" value="NZ_BAAAYO010000002.1"/>
</dbReference>
<sequence length="87" mass="10302">MEHKSKEQLELDLANALIEGEMAEKQPDVAALRRLSPRYEIRTQAKWDPIVEETKRVRTFVREIDDRYDAYVPRNEQTSREGGKQRD</sequence>
<gene>
    <name evidence="1" type="ORF">ACFFNY_05320</name>
</gene>
<dbReference type="Proteomes" id="UP001589619">
    <property type="component" value="Unassembled WGS sequence"/>
</dbReference>
<evidence type="ECO:0000313" key="2">
    <source>
        <dbReference type="Proteomes" id="UP001589619"/>
    </source>
</evidence>
<protein>
    <submittedName>
        <fullName evidence="1">Uncharacterized protein</fullName>
    </submittedName>
</protein>
<proteinExistence type="predicted"/>